<proteinExistence type="predicted"/>
<reference evidence="1" key="2">
    <citation type="journal article" date="2024" name="Antonie Van Leeuwenhoek">
        <title>Roseihalotalea indica gen. nov., sp. nov., a halophilic Bacteroidetes from mesopelagic Southwest Indian Ocean with higher carbohydrate metabolic potential.</title>
        <authorList>
            <person name="Chen B."/>
            <person name="Zhang M."/>
            <person name="Lin D."/>
            <person name="Ye J."/>
            <person name="Tang K."/>
        </authorList>
    </citation>
    <scope>NUCLEOTIDE SEQUENCE</scope>
    <source>
        <strain evidence="1">TK19036</strain>
    </source>
</reference>
<name>A0AA49JIH2_9BACT</name>
<sequence>MKFIIMISRFILVTLLTFTSNWSYSQLILNSAGSGDNSIIQPGGAFGINIDGGKFQGSWNNYYAKLANRNIYQNRGYNSFFGIQATGEGEKGDKAFSVFSSGSINPKANIQVLKGFSWISSDNKGADLTKSKDFSEKQGMLDQIEKRREHFINPALKILNENLGSLKFKSQATLKIIAEEIASTSGDTKNAISSSLDATLALITADLFIFDDPSNTAANNRTLTRFRKDVKDDAIQLFYDEPNNKITDEHQETVDLTKKITAIDNKYFNDSKITKIYSHSLYLVGGLGAEKPSFVDSLSMTFEQITNDSLFWKPSIGIGYNFSPLRKYWIMGLRADVVRGTNSSGFKKASIEEKRVVNSQDGSIVNTITRSSDVLNGLVDYTWQVPVRLDFILYKQLLSRSTGMYSDNTLGLNPYFRYTVKGKKDEIDIGLNLAFFTERRLAGGFFIELSDLGSGKLSELFQLGIVANYSLHPIIEILDFAKAR</sequence>
<protein>
    <submittedName>
        <fullName evidence="1">Uncharacterized protein</fullName>
    </submittedName>
</protein>
<reference evidence="1" key="1">
    <citation type="journal article" date="2023" name="Comput. Struct. Biotechnol. J.">
        <title>Discovery of a novel marine Bacteroidetes with a rich repertoire of carbohydrate-active enzymes.</title>
        <authorList>
            <person name="Chen B."/>
            <person name="Liu G."/>
            <person name="Chen Q."/>
            <person name="Wang H."/>
            <person name="Liu L."/>
            <person name="Tang K."/>
        </authorList>
    </citation>
    <scope>NUCLEOTIDE SEQUENCE</scope>
    <source>
        <strain evidence="1">TK19036</strain>
    </source>
</reference>
<accession>A0AA49JIH2</accession>
<evidence type="ECO:0000313" key="1">
    <source>
        <dbReference type="EMBL" id="WKN35052.1"/>
    </source>
</evidence>
<organism evidence="1">
    <name type="scientific">Roseihalotalea indica</name>
    <dbReference type="NCBI Taxonomy" id="2867963"/>
    <lineage>
        <taxon>Bacteria</taxon>
        <taxon>Pseudomonadati</taxon>
        <taxon>Bacteroidota</taxon>
        <taxon>Cytophagia</taxon>
        <taxon>Cytophagales</taxon>
        <taxon>Catalimonadaceae</taxon>
        <taxon>Roseihalotalea</taxon>
    </lineage>
</organism>
<gene>
    <name evidence="1" type="ORF">K4G66_21990</name>
</gene>
<dbReference type="AlphaFoldDB" id="A0AA49JIH2"/>
<dbReference type="EMBL" id="CP120682">
    <property type="protein sequence ID" value="WKN35052.1"/>
    <property type="molecule type" value="Genomic_DNA"/>
</dbReference>